<dbReference type="PANTHER" id="PTHR34187">
    <property type="entry name" value="FGR18P"/>
    <property type="match status" value="1"/>
</dbReference>
<protein>
    <recommendedName>
        <fullName evidence="7">DUF202 domain-containing protein</fullName>
    </recommendedName>
</protein>
<organism evidence="8 9">
    <name type="scientific">Lachnellula cervina</name>
    <dbReference type="NCBI Taxonomy" id="1316786"/>
    <lineage>
        <taxon>Eukaryota</taxon>
        <taxon>Fungi</taxon>
        <taxon>Dikarya</taxon>
        <taxon>Ascomycota</taxon>
        <taxon>Pezizomycotina</taxon>
        <taxon>Leotiomycetes</taxon>
        <taxon>Helotiales</taxon>
        <taxon>Lachnaceae</taxon>
        <taxon>Lachnellula</taxon>
    </lineage>
</organism>
<dbReference type="PANTHER" id="PTHR34187:SF1">
    <property type="entry name" value="DUF202 DOMAIN-CONTAINING PROTEIN"/>
    <property type="match status" value="1"/>
</dbReference>
<feature type="region of interest" description="Disordered" evidence="5">
    <location>
        <begin position="1"/>
        <end position="35"/>
    </location>
</feature>
<dbReference type="EMBL" id="QGMG01000001">
    <property type="protein sequence ID" value="TVY59531.1"/>
    <property type="molecule type" value="Genomic_DNA"/>
</dbReference>
<proteinExistence type="predicted"/>
<dbReference type="Proteomes" id="UP000481288">
    <property type="component" value="Unassembled WGS sequence"/>
</dbReference>
<keyword evidence="4 6" id="KW-0472">Membrane</keyword>
<dbReference type="OrthoDB" id="199599at2759"/>
<evidence type="ECO:0000256" key="1">
    <source>
        <dbReference type="ARBA" id="ARBA00004127"/>
    </source>
</evidence>
<keyword evidence="2 6" id="KW-0812">Transmembrane</keyword>
<evidence type="ECO:0000313" key="9">
    <source>
        <dbReference type="Proteomes" id="UP000481288"/>
    </source>
</evidence>
<dbReference type="InterPro" id="IPR003807">
    <property type="entry name" value="DUF202"/>
</dbReference>
<evidence type="ECO:0000256" key="4">
    <source>
        <dbReference type="ARBA" id="ARBA00023136"/>
    </source>
</evidence>
<comment type="caution">
    <text evidence="8">The sequence shown here is derived from an EMBL/GenBank/DDBJ whole genome shotgun (WGS) entry which is preliminary data.</text>
</comment>
<feature type="transmembrane region" description="Helical" evidence="6">
    <location>
        <begin position="138"/>
        <end position="164"/>
    </location>
</feature>
<evidence type="ECO:0000256" key="2">
    <source>
        <dbReference type="ARBA" id="ARBA00022692"/>
    </source>
</evidence>
<comment type="subcellular location">
    <subcellularLocation>
        <location evidence="1">Endomembrane system</location>
        <topology evidence="1">Multi-pass membrane protein</topology>
    </subcellularLocation>
</comment>
<keyword evidence="3 6" id="KW-1133">Transmembrane helix</keyword>
<feature type="transmembrane region" description="Helical" evidence="6">
    <location>
        <begin position="105"/>
        <end position="126"/>
    </location>
</feature>
<reference evidence="8 9" key="1">
    <citation type="submission" date="2018-05" db="EMBL/GenBank/DDBJ databases">
        <title>Whole genome sequencing for identification of molecular markers to develop diagnostic detection tools for the regulated plant pathogen Lachnellula willkommii.</title>
        <authorList>
            <person name="Giroux E."/>
            <person name="Bilodeau G."/>
        </authorList>
    </citation>
    <scope>NUCLEOTIDE SEQUENCE [LARGE SCALE GENOMIC DNA]</scope>
    <source>
        <strain evidence="8 9">CBS 625.97</strain>
    </source>
</reference>
<dbReference type="AlphaFoldDB" id="A0A7D8UXM3"/>
<dbReference type="Pfam" id="PF02656">
    <property type="entry name" value="DUF202"/>
    <property type="match status" value="1"/>
</dbReference>
<feature type="compositionally biased region" description="Acidic residues" evidence="5">
    <location>
        <begin position="13"/>
        <end position="22"/>
    </location>
</feature>
<dbReference type="InterPro" id="IPR052053">
    <property type="entry name" value="IM_YidH-like"/>
</dbReference>
<sequence>MAARHTRHPLDLVVEETQDSPGDDQALQLEQSPTQDDRFEATELARLRSNYSRVSQQSGPTIAVMKPATLLGRLTYNVKKFWKNQVSIAVDHEACRDHLALERTFLGYLRTSLALSMMGITVAQLFRLQHNPIPDVHFGFFVLGKPLSCICQGAAIYTLIIGCFRTWRSQNAIVRGKAISGGFEIVALTVGIFLVSQSRETVLMDDEY</sequence>
<evidence type="ECO:0000313" key="8">
    <source>
        <dbReference type="EMBL" id="TVY59531.1"/>
    </source>
</evidence>
<keyword evidence="9" id="KW-1185">Reference proteome</keyword>
<feature type="transmembrane region" description="Helical" evidence="6">
    <location>
        <begin position="176"/>
        <end position="195"/>
    </location>
</feature>
<feature type="domain" description="DUF202" evidence="7">
    <location>
        <begin position="96"/>
        <end position="171"/>
    </location>
</feature>
<evidence type="ECO:0000256" key="5">
    <source>
        <dbReference type="SAM" id="MobiDB-lite"/>
    </source>
</evidence>
<gene>
    <name evidence="8" type="ORF">LCER1_G000114</name>
</gene>
<dbReference type="GO" id="GO:0012505">
    <property type="term" value="C:endomembrane system"/>
    <property type="evidence" value="ECO:0007669"/>
    <property type="project" value="UniProtKB-SubCell"/>
</dbReference>
<name>A0A7D8UXM3_9HELO</name>
<evidence type="ECO:0000259" key="7">
    <source>
        <dbReference type="Pfam" id="PF02656"/>
    </source>
</evidence>
<evidence type="ECO:0000256" key="3">
    <source>
        <dbReference type="ARBA" id="ARBA00022989"/>
    </source>
</evidence>
<accession>A0A7D8UXM3</accession>
<evidence type="ECO:0000256" key="6">
    <source>
        <dbReference type="SAM" id="Phobius"/>
    </source>
</evidence>